<keyword evidence="1" id="KW-0472">Membrane</keyword>
<accession>A0AAU8CQ33</accession>
<sequence length="238" mass="25122">MAGSAQTTSSQEGKGVPAAAGYRASREAFALAQRHSRTVRVLKGALPLLAAAMALGFLGYSYVMTPASVAVKADGSAISDGKLVMANPKLDGFTKDNRPYSMNAVRAIQDFQNQGVVQLEGISAKLPIDAENWATIDAKGGVYDRDKNTLEIDSEITVTTADGMTAKLKSATIDIGGGGMKTEDPVDIRMDGATITSDTMSIGENGKVLVFEKHVRMDIDPQRLKATQQANGDPDVVN</sequence>
<dbReference type="EMBL" id="CP159253">
    <property type="protein sequence ID" value="XCG48932.1"/>
    <property type="molecule type" value="Genomic_DNA"/>
</dbReference>
<evidence type="ECO:0000256" key="1">
    <source>
        <dbReference type="SAM" id="Phobius"/>
    </source>
</evidence>
<protein>
    <submittedName>
        <fullName evidence="2">LPS export ABC transporter periplasmic protein LptC</fullName>
    </submittedName>
</protein>
<organism evidence="2">
    <name type="scientific">Mesorhizobium sp. WSM2240</name>
    <dbReference type="NCBI Taxonomy" id="3228851"/>
    <lineage>
        <taxon>Bacteria</taxon>
        <taxon>Pseudomonadati</taxon>
        <taxon>Pseudomonadota</taxon>
        <taxon>Alphaproteobacteria</taxon>
        <taxon>Hyphomicrobiales</taxon>
        <taxon>Phyllobacteriaceae</taxon>
        <taxon>Mesorhizobium</taxon>
    </lineage>
</organism>
<evidence type="ECO:0000313" key="2">
    <source>
        <dbReference type="EMBL" id="XCG48932.1"/>
    </source>
</evidence>
<proteinExistence type="predicted"/>
<feature type="transmembrane region" description="Helical" evidence="1">
    <location>
        <begin position="44"/>
        <end position="63"/>
    </location>
</feature>
<name>A0AAU8CQ33_9HYPH</name>
<keyword evidence="1" id="KW-1133">Transmembrane helix</keyword>
<dbReference type="AlphaFoldDB" id="A0AAU8CQ33"/>
<dbReference type="InterPro" id="IPR010664">
    <property type="entry name" value="LipoPS_assembly_LptC-rel"/>
</dbReference>
<dbReference type="RefSeq" id="WP_353643539.1">
    <property type="nucleotide sequence ID" value="NZ_CP159253.1"/>
</dbReference>
<dbReference type="Pfam" id="PF06835">
    <property type="entry name" value="LptC"/>
    <property type="match status" value="1"/>
</dbReference>
<keyword evidence="1" id="KW-0812">Transmembrane</keyword>
<reference evidence="2" key="1">
    <citation type="submission" date="2024-06" db="EMBL/GenBank/DDBJ databases">
        <title>Mesorhizobium karijinii sp. nov., a symbiont of the iconic Swainsona formosa from arid Australia.</title>
        <authorList>
            <person name="Hill Y.J."/>
            <person name="Watkin E.L.J."/>
            <person name="O'Hara G.W."/>
            <person name="Terpolilli J."/>
            <person name="Tye M.L."/>
            <person name="Kohlmeier M.G."/>
        </authorList>
    </citation>
    <scope>NUCLEOTIDE SEQUENCE</scope>
    <source>
        <strain evidence="2">WSM2240</strain>
    </source>
</reference>
<gene>
    <name evidence="2" type="primary">lptC</name>
    <name evidence="2" type="ORF">ABVK50_27655</name>
</gene>
<dbReference type="Gene3D" id="2.60.450.10">
    <property type="entry name" value="Lipopolysaccharide (LPS) transport protein A like domain"/>
    <property type="match status" value="1"/>
</dbReference>